<dbReference type="Proteomes" id="UP000009046">
    <property type="component" value="Unassembled WGS sequence"/>
</dbReference>
<dbReference type="KEGG" id="phu:Phum_PHUM060940"/>
<dbReference type="EMBL" id="AAZO01000714">
    <property type="status" value="NOT_ANNOTATED_CDS"/>
    <property type="molecule type" value="Genomic_DNA"/>
</dbReference>
<sequence>MSVIENNLKETNSVTTTSLNSGLTTSNDLISRIDITELTSSPSEQSLSTSAVLSACKQKILRPYLRLLSVIGLRSFGSDGPNTSKFICFLNYGHLIIVFIFIISGYVLQYMACFRRDQGFSCSESYNLKNVTFGFVLPSILHFLGCAYALYLFRFKESEQFERLMERTFLLSAHRANGRKTSFVKRLWVFIYVSIGWVVTSFCSILLLLVFNNNNVSFKWINSNVFNVGLDVLFVLTTLWQDIVQAALITSYCMQVLLLTTSLCILREKLLQHTIDPLSWIREINECQNVLNYLNHDFSPAVCIFIFLNISWIISWVISFLKTENLGDDVSILAIMSLWSISALAPFILAANLNATCIKLRHLGHEVRIRPFVYQDTPGEELDTILLYTATLRLKSKLFAIPISGPYLYTCFTLLAMSVLVAGQSSLL</sequence>
<feature type="transmembrane region" description="Helical" evidence="1">
    <location>
        <begin position="330"/>
        <end position="353"/>
    </location>
</feature>
<dbReference type="EMBL" id="DS235030">
    <property type="protein sequence ID" value="EEB10727.1"/>
    <property type="molecule type" value="Genomic_DNA"/>
</dbReference>
<feature type="transmembrane region" description="Helical" evidence="1">
    <location>
        <begin position="243"/>
        <end position="266"/>
    </location>
</feature>
<protein>
    <recommendedName>
        <fullName evidence="5">Gustatory receptor</fullName>
    </recommendedName>
</protein>
<feature type="transmembrane region" description="Helical" evidence="1">
    <location>
        <begin position="132"/>
        <end position="153"/>
    </location>
</feature>
<reference evidence="3" key="3">
    <citation type="submission" date="2020-05" db="UniProtKB">
        <authorList>
            <consortium name="EnsemblMetazoa"/>
        </authorList>
    </citation>
    <scope>IDENTIFICATION</scope>
    <source>
        <strain evidence="3">USDA</strain>
    </source>
</reference>
<dbReference type="VEuPathDB" id="VectorBase:PHUM060940"/>
<evidence type="ECO:0000313" key="3">
    <source>
        <dbReference type="EnsemblMetazoa" id="PHUM060940-PA"/>
    </source>
</evidence>
<evidence type="ECO:0000313" key="2">
    <source>
        <dbReference type="EMBL" id="EEB10727.1"/>
    </source>
</evidence>
<dbReference type="OrthoDB" id="6020333at2759"/>
<name>E0VBH1_PEDHC</name>
<keyword evidence="1" id="KW-1133">Transmembrane helix</keyword>
<feature type="transmembrane region" description="Helical" evidence="1">
    <location>
        <begin position="398"/>
        <end position="422"/>
    </location>
</feature>
<gene>
    <name evidence="3" type="primary">8230993</name>
    <name evidence="2" type="ORF">Phum_PHUM060940</name>
</gene>
<dbReference type="EnsemblMetazoa" id="PHUM060940-RA">
    <property type="protein sequence ID" value="PHUM060940-PA"/>
    <property type="gene ID" value="PHUM060940"/>
</dbReference>
<evidence type="ECO:0008006" key="5">
    <source>
        <dbReference type="Google" id="ProtNLM"/>
    </source>
</evidence>
<reference evidence="2" key="2">
    <citation type="submission" date="2007-04" db="EMBL/GenBank/DDBJ databases">
        <title>The genome of the human body louse.</title>
        <authorList>
            <consortium name="The Human Body Louse Genome Consortium"/>
            <person name="Kirkness E."/>
            <person name="Walenz B."/>
            <person name="Hass B."/>
            <person name="Bruggner R."/>
            <person name="Strausberg R."/>
        </authorList>
    </citation>
    <scope>NUCLEOTIDE SEQUENCE</scope>
    <source>
        <strain evidence="2">USDA</strain>
    </source>
</reference>
<feature type="transmembrane region" description="Helical" evidence="1">
    <location>
        <begin position="92"/>
        <end position="112"/>
    </location>
</feature>
<evidence type="ECO:0000313" key="4">
    <source>
        <dbReference type="Proteomes" id="UP000009046"/>
    </source>
</evidence>
<reference evidence="2" key="1">
    <citation type="submission" date="2007-04" db="EMBL/GenBank/DDBJ databases">
        <title>Annotation of Pediculus humanus corporis strain USDA.</title>
        <authorList>
            <person name="Kirkness E."/>
            <person name="Hannick L."/>
            <person name="Hass B."/>
            <person name="Bruggner R."/>
            <person name="Lawson D."/>
            <person name="Bidwell S."/>
            <person name="Joardar V."/>
            <person name="Caler E."/>
            <person name="Walenz B."/>
            <person name="Inman J."/>
            <person name="Schobel S."/>
            <person name="Galinsky K."/>
            <person name="Amedeo P."/>
            <person name="Strausberg R."/>
        </authorList>
    </citation>
    <scope>NUCLEOTIDE SEQUENCE</scope>
    <source>
        <strain evidence="2">USDA</strain>
    </source>
</reference>
<dbReference type="GeneID" id="8230993"/>
<dbReference type="RefSeq" id="XP_002423465.1">
    <property type="nucleotide sequence ID" value="XM_002423420.1"/>
</dbReference>
<dbReference type="PANTHER" id="PTHR38337:SF1">
    <property type="entry name" value="GUSTATORY RECEPTOR"/>
    <property type="match status" value="1"/>
</dbReference>
<keyword evidence="1" id="KW-0812">Transmembrane</keyword>
<dbReference type="CTD" id="8230993"/>
<proteinExistence type="predicted"/>
<keyword evidence="1" id="KW-0472">Membrane</keyword>
<dbReference type="PANTHER" id="PTHR38337">
    <property type="entry name" value="AGAP010540-PA"/>
    <property type="match status" value="1"/>
</dbReference>
<dbReference type="OMA" id="CYLLRVH"/>
<keyword evidence="4" id="KW-1185">Reference proteome</keyword>
<feature type="transmembrane region" description="Helical" evidence="1">
    <location>
        <begin position="298"/>
        <end position="318"/>
    </location>
</feature>
<feature type="transmembrane region" description="Helical" evidence="1">
    <location>
        <begin position="187"/>
        <end position="211"/>
    </location>
</feature>
<accession>E0VBH1</accession>
<dbReference type="AlphaFoldDB" id="E0VBH1"/>
<evidence type="ECO:0000256" key="1">
    <source>
        <dbReference type="SAM" id="Phobius"/>
    </source>
</evidence>
<organism>
    <name type="scientific">Pediculus humanus subsp. corporis</name>
    <name type="common">Body louse</name>
    <dbReference type="NCBI Taxonomy" id="121224"/>
    <lineage>
        <taxon>Eukaryota</taxon>
        <taxon>Metazoa</taxon>
        <taxon>Ecdysozoa</taxon>
        <taxon>Arthropoda</taxon>
        <taxon>Hexapoda</taxon>
        <taxon>Insecta</taxon>
        <taxon>Pterygota</taxon>
        <taxon>Neoptera</taxon>
        <taxon>Paraneoptera</taxon>
        <taxon>Psocodea</taxon>
        <taxon>Troctomorpha</taxon>
        <taxon>Phthiraptera</taxon>
        <taxon>Anoplura</taxon>
        <taxon>Pediculidae</taxon>
        <taxon>Pediculus</taxon>
    </lineage>
</organism>
<dbReference type="InParanoid" id="E0VBH1"/>
<dbReference type="HOGENOM" id="CLU_038630_0_0_1"/>
<dbReference type="eggNOG" id="ENOG502RV8D">
    <property type="taxonomic scope" value="Eukaryota"/>
</dbReference>